<keyword evidence="11" id="KW-1185">Reference proteome</keyword>
<dbReference type="GO" id="GO:0045436">
    <property type="term" value="F:lycopene beta cyclase activity"/>
    <property type="evidence" value="ECO:0007669"/>
    <property type="project" value="UniProtKB-ARBA"/>
</dbReference>
<keyword evidence="3 9" id="KW-0812">Transmembrane</keyword>
<keyword evidence="6 9" id="KW-0472">Membrane</keyword>
<dbReference type="AlphaFoldDB" id="A0ABD5TCB2"/>
<protein>
    <submittedName>
        <fullName evidence="10">Lycopene cyclase domain-containing protein</fullName>
    </submittedName>
</protein>
<evidence type="ECO:0000256" key="8">
    <source>
        <dbReference type="SAM" id="MobiDB-lite"/>
    </source>
</evidence>
<dbReference type="NCBIfam" id="TIGR03462">
    <property type="entry name" value="CarR_dom_SF"/>
    <property type="match status" value="1"/>
</dbReference>
<evidence type="ECO:0000256" key="4">
    <source>
        <dbReference type="ARBA" id="ARBA00022746"/>
    </source>
</evidence>
<gene>
    <name evidence="10" type="ORF">ACFQFD_13375</name>
</gene>
<keyword evidence="7" id="KW-0413">Isomerase</keyword>
<feature type="region of interest" description="Disordered" evidence="8">
    <location>
        <begin position="103"/>
        <end position="122"/>
    </location>
</feature>
<dbReference type="InterPro" id="IPR017825">
    <property type="entry name" value="Lycopene_cyclase_dom"/>
</dbReference>
<evidence type="ECO:0000256" key="3">
    <source>
        <dbReference type="ARBA" id="ARBA00022692"/>
    </source>
</evidence>
<name>A0ABD5TCB2_9EURY</name>
<dbReference type="GeneID" id="81210050"/>
<evidence type="ECO:0000256" key="9">
    <source>
        <dbReference type="SAM" id="Phobius"/>
    </source>
</evidence>
<organism evidence="10 11">
    <name type="scientific">Halobaculum halobium</name>
    <dbReference type="NCBI Taxonomy" id="3032281"/>
    <lineage>
        <taxon>Archaea</taxon>
        <taxon>Methanobacteriati</taxon>
        <taxon>Methanobacteriota</taxon>
        <taxon>Stenosarchaea group</taxon>
        <taxon>Halobacteria</taxon>
        <taxon>Halobacteriales</taxon>
        <taxon>Haloferacaceae</taxon>
        <taxon>Halobaculum</taxon>
    </lineage>
</organism>
<evidence type="ECO:0000256" key="6">
    <source>
        <dbReference type="ARBA" id="ARBA00023136"/>
    </source>
</evidence>
<dbReference type="Proteomes" id="UP001596443">
    <property type="component" value="Unassembled WGS sequence"/>
</dbReference>
<evidence type="ECO:0000256" key="5">
    <source>
        <dbReference type="ARBA" id="ARBA00022989"/>
    </source>
</evidence>
<reference evidence="10 11" key="1">
    <citation type="journal article" date="2019" name="Int. J. Syst. Evol. Microbiol.">
        <title>The Global Catalogue of Microorganisms (GCM) 10K type strain sequencing project: providing services to taxonomists for standard genome sequencing and annotation.</title>
        <authorList>
            <consortium name="The Broad Institute Genomics Platform"/>
            <consortium name="The Broad Institute Genome Sequencing Center for Infectious Disease"/>
            <person name="Wu L."/>
            <person name="Ma J."/>
        </authorList>
    </citation>
    <scope>NUCLEOTIDE SEQUENCE [LARGE SCALE GENOMIC DNA]</scope>
    <source>
        <strain evidence="10 11">SYNS20</strain>
    </source>
</reference>
<evidence type="ECO:0000256" key="1">
    <source>
        <dbReference type="ARBA" id="ARBA00004141"/>
    </source>
</evidence>
<evidence type="ECO:0000313" key="10">
    <source>
        <dbReference type="EMBL" id="MFC6786948.1"/>
    </source>
</evidence>
<keyword evidence="5 9" id="KW-1133">Transmembrane helix</keyword>
<feature type="transmembrane region" description="Helical" evidence="9">
    <location>
        <begin position="64"/>
        <end position="85"/>
    </location>
</feature>
<accession>A0ABD5TCB2</accession>
<evidence type="ECO:0000313" key="11">
    <source>
        <dbReference type="Proteomes" id="UP001596443"/>
    </source>
</evidence>
<dbReference type="RefSeq" id="WP_284061142.1">
    <property type="nucleotide sequence ID" value="NZ_CP126158.1"/>
</dbReference>
<dbReference type="GO" id="GO:0016117">
    <property type="term" value="P:carotenoid biosynthetic process"/>
    <property type="evidence" value="ECO:0007669"/>
    <property type="project" value="UniProtKB-KW"/>
</dbReference>
<keyword evidence="4" id="KW-0125">Carotenoid biosynthesis</keyword>
<evidence type="ECO:0000256" key="2">
    <source>
        <dbReference type="ARBA" id="ARBA00004829"/>
    </source>
</evidence>
<dbReference type="EMBL" id="JBHSWX010000012">
    <property type="protein sequence ID" value="MFC6786948.1"/>
    <property type="molecule type" value="Genomic_DNA"/>
</dbReference>
<evidence type="ECO:0000256" key="7">
    <source>
        <dbReference type="ARBA" id="ARBA00023235"/>
    </source>
</evidence>
<dbReference type="GO" id="GO:0016020">
    <property type="term" value="C:membrane"/>
    <property type="evidence" value="ECO:0007669"/>
    <property type="project" value="UniProtKB-SubCell"/>
</dbReference>
<comment type="caution">
    <text evidence="10">The sequence shown here is derived from an EMBL/GenBank/DDBJ whole genome shotgun (WGS) entry which is preliminary data.</text>
</comment>
<comment type="subcellular location">
    <subcellularLocation>
        <location evidence="1">Membrane</location>
        <topology evidence="1">Multi-pass membrane protein</topology>
    </subcellularLocation>
</comment>
<proteinExistence type="predicted"/>
<sequence>MLALQWGVGGAFLLRRSRPLAVAVGVPTLYLWVVDRIAIADGVWTVAAETSTGVHLLGLPVEEAVFFLVTSALVVNGLVLFEWALRRFHVVAHVVVRLGRVGDGDDARDEVASESDQPPIAD</sequence>
<comment type="pathway">
    <text evidence="2">Carotenoid biosynthesis.</text>
</comment>